<feature type="region of interest" description="Disordered" evidence="1">
    <location>
        <begin position="78"/>
        <end position="165"/>
    </location>
</feature>
<accession>A0ABD3UPH6</accession>
<protein>
    <recommendedName>
        <fullName evidence="2">DCD domain-containing protein</fullName>
    </recommendedName>
</protein>
<dbReference type="Pfam" id="PF10539">
    <property type="entry name" value="Dev_Cell_Death"/>
    <property type="match status" value="1"/>
</dbReference>
<gene>
    <name evidence="3" type="ORF">ACJIZ3_012548</name>
</gene>
<proteinExistence type="predicted"/>
<evidence type="ECO:0000259" key="2">
    <source>
        <dbReference type="PROSITE" id="PS51222"/>
    </source>
</evidence>
<feature type="compositionally biased region" description="Acidic residues" evidence="1">
    <location>
        <begin position="149"/>
        <end position="158"/>
    </location>
</feature>
<comment type="caution">
    <text evidence="3">The sequence shown here is derived from an EMBL/GenBank/DDBJ whole genome shotgun (WGS) entry which is preliminary data.</text>
</comment>
<dbReference type="AlphaFoldDB" id="A0ABD3UPH6"/>
<organism evidence="3 4">
    <name type="scientific">Penstemon smallii</name>
    <dbReference type="NCBI Taxonomy" id="265156"/>
    <lineage>
        <taxon>Eukaryota</taxon>
        <taxon>Viridiplantae</taxon>
        <taxon>Streptophyta</taxon>
        <taxon>Embryophyta</taxon>
        <taxon>Tracheophyta</taxon>
        <taxon>Spermatophyta</taxon>
        <taxon>Magnoliopsida</taxon>
        <taxon>eudicotyledons</taxon>
        <taxon>Gunneridae</taxon>
        <taxon>Pentapetalae</taxon>
        <taxon>asterids</taxon>
        <taxon>lamiids</taxon>
        <taxon>Lamiales</taxon>
        <taxon>Plantaginaceae</taxon>
        <taxon>Cheloneae</taxon>
        <taxon>Penstemon</taxon>
    </lineage>
</organism>
<dbReference type="PROSITE" id="PS51222">
    <property type="entry name" value="DCD"/>
    <property type="match status" value="1"/>
</dbReference>
<feature type="domain" description="DCD" evidence="2">
    <location>
        <begin position="229"/>
        <end position="356"/>
    </location>
</feature>
<feature type="compositionally biased region" description="Basic and acidic residues" evidence="1">
    <location>
        <begin position="47"/>
        <end position="59"/>
    </location>
</feature>
<reference evidence="3 4" key="1">
    <citation type="submission" date="2024-12" db="EMBL/GenBank/DDBJ databases">
        <title>The unique morphological basis and parallel evolutionary history of personate flowers in Penstemon.</title>
        <authorList>
            <person name="Depatie T.H."/>
            <person name="Wessinger C.A."/>
        </authorList>
    </citation>
    <scope>NUCLEOTIDE SEQUENCE [LARGE SCALE GENOMIC DNA]</scope>
    <source>
        <strain evidence="3">WTNN_2</strain>
        <tissue evidence="3">Leaf</tissue>
    </source>
</reference>
<dbReference type="PANTHER" id="PTHR46444:SF11">
    <property type="entry name" value="DCD DOMAIN-CONTAINING PROTEIN"/>
    <property type="match status" value="1"/>
</dbReference>
<dbReference type="InterPro" id="IPR013989">
    <property type="entry name" value="Dev_and_cell_death_domain"/>
</dbReference>
<feature type="compositionally biased region" description="Acidic residues" evidence="1">
    <location>
        <begin position="100"/>
        <end position="142"/>
    </location>
</feature>
<dbReference type="PANTHER" id="PTHR46444">
    <property type="entry name" value="DCD (DEVELOPMENT AND CELL DEATH) DOMAIN PROTEIN-RELATED"/>
    <property type="match status" value="1"/>
</dbReference>
<keyword evidence="4" id="KW-1185">Reference proteome</keyword>
<evidence type="ECO:0000313" key="4">
    <source>
        <dbReference type="Proteomes" id="UP001634393"/>
    </source>
</evidence>
<dbReference type="Proteomes" id="UP001634393">
    <property type="component" value="Unassembled WGS sequence"/>
</dbReference>
<name>A0ABD3UPH6_9LAMI</name>
<dbReference type="EMBL" id="JBJXBP010000001">
    <property type="protein sequence ID" value="KAL3850666.1"/>
    <property type="molecule type" value="Genomic_DNA"/>
</dbReference>
<dbReference type="SMART" id="SM00767">
    <property type="entry name" value="DCD"/>
    <property type="match status" value="1"/>
</dbReference>
<sequence length="364" mass="41430">MTTETETASSNKTPQEIESSDLAETRMSDSGIKNVEVPKADAQFEDTVEKTVDGETNKKYDVTNCEEEGEKTITVAKADENAITEDMNGDYMAQSGQNASEDDEEDVMWEDDEENSEEDSEEAADDDDEVSEKDAINEDEDEKERAEADYEENAEEDDKEKTEVEKEIAKGNVGEAEEHNKEKVEVNLKNVKKSRGRRGKKEVGEETLKKLDYGDKAGSSRKRKAKKKVESMGMIFICSSKTKADCYKYRVLGLPESKKDMVEKIYTGMRVFLYDVDLKLMYGIYKAAGPGGYNIEPKAFKSQFPSQVRFTVLDDCLPLAEEKFKKIIKENYYTKTKFDCKLNSEQVYRHLDKLVSQTYLDHIP</sequence>
<feature type="region of interest" description="Disordered" evidence="1">
    <location>
        <begin position="1"/>
        <end position="59"/>
    </location>
</feature>
<evidence type="ECO:0000256" key="1">
    <source>
        <dbReference type="SAM" id="MobiDB-lite"/>
    </source>
</evidence>
<feature type="compositionally biased region" description="Polar residues" evidence="1">
    <location>
        <begin position="1"/>
        <end position="17"/>
    </location>
</feature>
<evidence type="ECO:0000313" key="3">
    <source>
        <dbReference type="EMBL" id="KAL3850666.1"/>
    </source>
</evidence>